<name>U6K3D4_9EIME</name>
<evidence type="ECO:0000313" key="3">
    <source>
        <dbReference type="Proteomes" id="UP000030744"/>
    </source>
</evidence>
<accession>U6K3D4</accession>
<feature type="region of interest" description="Disordered" evidence="1">
    <location>
        <begin position="458"/>
        <end position="478"/>
    </location>
</feature>
<dbReference type="RefSeq" id="XP_013354759.1">
    <property type="nucleotide sequence ID" value="XM_013499305.1"/>
</dbReference>
<dbReference type="GeneID" id="25378997"/>
<evidence type="ECO:0000313" key="2">
    <source>
        <dbReference type="EMBL" id="CDJ32194.1"/>
    </source>
</evidence>
<gene>
    <name evidence="2" type="ORF">EMH_0042790</name>
</gene>
<organism evidence="2 3">
    <name type="scientific">Eimeria mitis</name>
    <dbReference type="NCBI Taxonomy" id="44415"/>
    <lineage>
        <taxon>Eukaryota</taxon>
        <taxon>Sar</taxon>
        <taxon>Alveolata</taxon>
        <taxon>Apicomplexa</taxon>
        <taxon>Conoidasida</taxon>
        <taxon>Coccidia</taxon>
        <taxon>Eucoccidiorida</taxon>
        <taxon>Eimeriorina</taxon>
        <taxon>Eimeriidae</taxon>
        <taxon>Eimeria</taxon>
    </lineage>
</organism>
<protein>
    <submittedName>
        <fullName evidence="2">Uncharacterized protein</fullName>
    </submittedName>
</protein>
<proteinExistence type="predicted"/>
<dbReference type="OrthoDB" id="10619034at2759"/>
<dbReference type="Proteomes" id="UP000030744">
    <property type="component" value="Unassembled WGS sequence"/>
</dbReference>
<evidence type="ECO:0000256" key="1">
    <source>
        <dbReference type="SAM" id="MobiDB-lite"/>
    </source>
</evidence>
<reference evidence="2" key="2">
    <citation type="submission" date="2013-10" db="EMBL/GenBank/DDBJ databases">
        <authorList>
            <person name="Aslett M."/>
        </authorList>
    </citation>
    <scope>NUCLEOTIDE SEQUENCE [LARGE SCALE GENOMIC DNA]</scope>
    <source>
        <strain evidence="2">Houghton</strain>
    </source>
</reference>
<dbReference type="VEuPathDB" id="ToxoDB:EMH_0042790"/>
<dbReference type="AlphaFoldDB" id="U6K3D4"/>
<dbReference type="EMBL" id="HG683951">
    <property type="protein sequence ID" value="CDJ32194.1"/>
    <property type="molecule type" value="Genomic_DNA"/>
</dbReference>
<reference evidence="2" key="1">
    <citation type="submission" date="2013-10" db="EMBL/GenBank/DDBJ databases">
        <title>Genomic analysis of the causative agents of coccidiosis in chickens.</title>
        <authorList>
            <person name="Reid A.J."/>
            <person name="Blake D."/>
            <person name="Billington K."/>
            <person name="Browne H."/>
            <person name="Dunn M."/>
            <person name="Hung S."/>
            <person name="Kawahara F."/>
            <person name="Miranda-Saavedra D."/>
            <person name="Mourier T."/>
            <person name="Nagra H."/>
            <person name="Otto T.D."/>
            <person name="Rawlings N."/>
            <person name="Sanchez A."/>
            <person name="Sanders M."/>
            <person name="Subramaniam C."/>
            <person name="Tay Y."/>
            <person name="Dear P."/>
            <person name="Doerig C."/>
            <person name="Gruber A."/>
            <person name="Parkinson J."/>
            <person name="Shirley M."/>
            <person name="Wan K.L."/>
            <person name="Berriman M."/>
            <person name="Tomley F."/>
            <person name="Pain A."/>
        </authorList>
    </citation>
    <scope>NUCLEOTIDE SEQUENCE [LARGE SCALE GENOMIC DNA]</scope>
    <source>
        <strain evidence="2">Houghton</strain>
    </source>
</reference>
<sequence length="478" mass="51942">MQICERVEEQLAQYLVLRRSSARRSATPVYAAHQWSCLTTPRYGTSMAPLLKSFKQVASKSTQILQICEEVIKETAPEKGEDHRSIQQRLGEFPVHLTRSGESIGEERGGSELPLNTKLFGTCCINNHGFDMVCPVPDPWQQSRDGRVGATEAFLQSAWFNGGGTVFSTGFYRDDIFAFTRSWLEAAPCFPQASTGTTFSPLRGVGNTYTSTVTDALGQQDVSELPLESLRWTEPMAHVLEQATAPQHPGEPALRSSAGKWKEDGGDFPGHPWFTPSWVPYDVSHRNHFGSRATGFDATLRQSRSACERTETRKETVLGEAAQLNLQHIIGGSSLPMGEADVASVVPGSDAAKSPQDLMPVETDPVNLPEMADDQTTATAFRSRKIAEIANMLSLAAEEFERGLKGVQERLEPVSCGQFIAQGQPHGDAPVQRILSQSPMCSSGAGCGASQPIQPLMMSSPAYSGDSGRLGQASLYSR</sequence>
<keyword evidence="3" id="KW-1185">Reference proteome</keyword>